<dbReference type="InterPro" id="IPR050463">
    <property type="entry name" value="Gfo/Idh/MocA_oxidrdct_glycsds"/>
</dbReference>
<evidence type="ECO:0008006" key="5">
    <source>
        <dbReference type="Google" id="ProtNLM"/>
    </source>
</evidence>
<dbReference type="GO" id="GO:0000166">
    <property type="term" value="F:nucleotide binding"/>
    <property type="evidence" value="ECO:0007669"/>
    <property type="project" value="InterPro"/>
</dbReference>
<dbReference type="Proteomes" id="UP000179129">
    <property type="component" value="Unassembled WGS sequence"/>
</dbReference>
<dbReference type="Pfam" id="PF22725">
    <property type="entry name" value="GFO_IDH_MocA_C3"/>
    <property type="match status" value="1"/>
</dbReference>
<dbReference type="Pfam" id="PF01408">
    <property type="entry name" value="GFO_IDH_MocA"/>
    <property type="match status" value="1"/>
</dbReference>
<dbReference type="Gene3D" id="3.30.360.10">
    <property type="entry name" value="Dihydrodipicolinate Reductase, domain 2"/>
    <property type="match status" value="1"/>
</dbReference>
<dbReference type="EMBL" id="MFIX01000155">
    <property type="protein sequence ID" value="OGG03226.1"/>
    <property type="molecule type" value="Genomic_DNA"/>
</dbReference>
<feature type="domain" description="GFO/IDH/MocA-like oxidoreductase" evidence="2">
    <location>
        <begin position="180"/>
        <end position="307"/>
    </location>
</feature>
<evidence type="ECO:0000313" key="3">
    <source>
        <dbReference type="EMBL" id="OGG03226.1"/>
    </source>
</evidence>
<evidence type="ECO:0000259" key="2">
    <source>
        <dbReference type="Pfam" id="PF22725"/>
    </source>
</evidence>
<dbReference type="Gene3D" id="3.40.50.720">
    <property type="entry name" value="NAD(P)-binding Rossmann-like Domain"/>
    <property type="match status" value="1"/>
</dbReference>
<dbReference type="InterPro" id="IPR000683">
    <property type="entry name" value="Gfo/Idh/MocA-like_OxRdtase_N"/>
</dbReference>
<gene>
    <name evidence="3" type="ORF">A3F83_04310</name>
</gene>
<dbReference type="InterPro" id="IPR055170">
    <property type="entry name" value="GFO_IDH_MocA-like_dom"/>
</dbReference>
<proteinExistence type="predicted"/>
<dbReference type="PANTHER" id="PTHR43818">
    <property type="entry name" value="BCDNA.GH03377"/>
    <property type="match status" value="1"/>
</dbReference>
<protein>
    <recommendedName>
        <fullName evidence="5">Gfo/Idh/MocA-like oxidoreductase N-terminal domain-containing protein</fullName>
    </recommendedName>
</protein>
<dbReference type="STRING" id="1817867.A3F83_04310"/>
<dbReference type="InterPro" id="IPR036291">
    <property type="entry name" value="NAD(P)-bd_dom_sf"/>
</dbReference>
<dbReference type="SUPFAM" id="SSF55347">
    <property type="entry name" value="Glyceraldehyde-3-phosphate dehydrogenase-like, C-terminal domain"/>
    <property type="match status" value="1"/>
</dbReference>
<dbReference type="SUPFAM" id="SSF51735">
    <property type="entry name" value="NAD(P)-binding Rossmann-fold domains"/>
    <property type="match status" value="1"/>
</dbReference>
<evidence type="ECO:0000259" key="1">
    <source>
        <dbReference type="Pfam" id="PF01408"/>
    </source>
</evidence>
<organism evidence="3 4">
    <name type="scientific">Candidatus Glassbacteria bacterium RIFCSPLOWO2_12_FULL_58_11</name>
    <dbReference type="NCBI Taxonomy" id="1817867"/>
    <lineage>
        <taxon>Bacteria</taxon>
        <taxon>Candidatus Glassiibacteriota</taxon>
    </lineage>
</organism>
<accession>A0A1F5YSZ8</accession>
<dbReference type="AlphaFoldDB" id="A0A1F5YSZ8"/>
<evidence type="ECO:0000313" key="4">
    <source>
        <dbReference type="Proteomes" id="UP000179129"/>
    </source>
</evidence>
<dbReference type="PANTHER" id="PTHR43818:SF12">
    <property type="entry name" value="NADH-DEPENDENT DEHYDROGENASE-RELATED"/>
    <property type="match status" value="1"/>
</dbReference>
<feature type="domain" description="Gfo/Idh/MocA-like oxidoreductase N-terminal" evidence="1">
    <location>
        <begin position="49"/>
        <end position="164"/>
    </location>
</feature>
<reference evidence="3 4" key="1">
    <citation type="journal article" date="2016" name="Nat. Commun.">
        <title>Thousands of microbial genomes shed light on interconnected biogeochemical processes in an aquifer system.</title>
        <authorList>
            <person name="Anantharaman K."/>
            <person name="Brown C.T."/>
            <person name="Hug L.A."/>
            <person name="Sharon I."/>
            <person name="Castelle C.J."/>
            <person name="Probst A.J."/>
            <person name="Thomas B.C."/>
            <person name="Singh A."/>
            <person name="Wilkins M.J."/>
            <person name="Karaoz U."/>
            <person name="Brodie E.L."/>
            <person name="Williams K.H."/>
            <person name="Hubbard S.S."/>
            <person name="Banfield J.F."/>
        </authorList>
    </citation>
    <scope>NUCLEOTIDE SEQUENCE [LARGE SCALE GENOMIC DNA]</scope>
</reference>
<name>A0A1F5YSZ8_9BACT</name>
<comment type="caution">
    <text evidence="3">The sequence shown here is derived from an EMBL/GenBank/DDBJ whole genome shotgun (WGS) entry which is preliminary data.</text>
</comment>
<sequence>MDNSKETPKVSRREFIKKGSSLAAASGLVSLAAPAILSSRSPNGRISLGFLGTGSRACEILRSITGYPETFVTDVCDIYPPNLEEGAKLSLNDKVRKHEKWEKVLEQKDVDAVVVATPLYLHVPMSVAALEAGKHVYSEKSMGRTMKECNEMLASAQKHGDLVYLVGYQSRLNESLKVTKDLVNQGSFGKITQFYVHFDRNQTWKRVDVGPEWDRQLNWRLYSEYCDGLLTEVVTHEIDMVMEVLGTLPVSASFYGKILVYQDGRENHDSVMGTWEMEDGVLGVGTAHLSNASQGVGWSLLGTHGTVASSGGGLKLYWEKEARHLDSLGIKHKFTQVQLGQSLKESESPNTTPAKVLDFKVDNDYDLNTGRAFKHFYNCILNGTKPVMDAVSCRRTSIAALMAYHSSINGGRLFTRQEIEAMG</sequence>
<dbReference type="InterPro" id="IPR006311">
    <property type="entry name" value="TAT_signal"/>
</dbReference>
<dbReference type="PROSITE" id="PS51318">
    <property type="entry name" value="TAT"/>
    <property type="match status" value="1"/>
</dbReference>